<dbReference type="Gene3D" id="3.30.390.60">
    <property type="entry name" value="Heat-inducible transcription repressor hrca homolog, domain 3"/>
    <property type="match status" value="1"/>
</dbReference>
<comment type="caution">
    <text evidence="7">The sequence shown here is derived from an EMBL/GenBank/DDBJ whole genome shotgun (WGS) entry which is preliminary data.</text>
</comment>
<sequence length="347" mass="39190">MEMDERKIKILQAIVNDYIDTAEPVGSRTIAKKYNLGVSSATIRNEMSDLEEMGYLEQLHSSSGRIPSNKGYRLYVDKLMHIPRLSPEEMYIIKSQIITDALFEVDKIIKQAIYLLSELTRLTSVGRAPSARKGRIKHLQLIDIESNSNILLVLIIDSGIIKNNLIKIKRAISDNNFVKLNNALNFRLKNLCVDDINIEVINKLKNDLKGYEDIVDEIVCVLYDKLNDVDNSEIYMQGATNIFNYPEYKDIDKAKEFLSMLGNKNKVSSLLNSASSISVKIGNENYIEGAEDCSVISAVYSLNDEPVGEIGVIGPTRIPYSKVISVLESVVKEMNIILNHTYFDENR</sequence>
<dbReference type="RefSeq" id="WP_369868580.1">
    <property type="nucleotide sequence ID" value="NZ_JBGFFE010000004.1"/>
</dbReference>
<evidence type="ECO:0000313" key="8">
    <source>
        <dbReference type="Proteomes" id="UP001565220"/>
    </source>
</evidence>
<keyword evidence="4 5" id="KW-0804">Transcription</keyword>
<dbReference type="Proteomes" id="UP001565220">
    <property type="component" value="Unassembled WGS sequence"/>
</dbReference>
<name>A0ABV4DUR6_9CLOT</name>
<comment type="similarity">
    <text evidence="5">Belongs to the HrcA family.</text>
</comment>
<dbReference type="InterPro" id="IPR021153">
    <property type="entry name" value="HrcA_C"/>
</dbReference>
<dbReference type="NCBIfam" id="TIGR00331">
    <property type="entry name" value="hrcA"/>
    <property type="match status" value="1"/>
</dbReference>
<reference evidence="7 8" key="1">
    <citation type="submission" date="2024-08" db="EMBL/GenBank/DDBJ databases">
        <title>Clostridium lapicellarii sp. nov., and Clostridium renhuaiense sp. nov., two species isolated from the mud in a fermentation cellar used for producing sauce-flavour Chinese liquors.</title>
        <authorList>
            <person name="Yang F."/>
            <person name="Wang H."/>
            <person name="Chen L.Q."/>
            <person name="Zhou N."/>
            <person name="Lu J.J."/>
            <person name="Pu X.X."/>
            <person name="Wan B."/>
            <person name="Wang L."/>
            <person name="Liu S.J."/>
        </authorList>
    </citation>
    <scope>NUCLEOTIDE SEQUENCE [LARGE SCALE GENOMIC DNA]</scope>
    <source>
        <strain evidence="7 8">MT-113</strain>
    </source>
</reference>
<evidence type="ECO:0000256" key="4">
    <source>
        <dbReference type="ARBA" id="ARBA00023163"/>
    </source>
</evidence>
<organism evidence="7 8">
    <name type="scientific">Clostridium lapidicellarium</name>
    <dbReference type="NCBI Taxonomy" id="3240931"/>
    <lineage>
        <taxon>Bacteria</taxon>
        <taxon>Bacillati</taxon>
        <taxon>Bacillota</taxon>
        <taxon>Clostridia</taxon>
        <taxon>Eubacteriales</taxon>
        <taxon>Clostridiaceae</taxon>
        <taxon>Clostridium</taxon>
    </lineage>
</organism>
<dbReference type="InterPro" id="IPR023120">
    <property type="entry name" value="WHTH_transcript_rep_HrcA_IDD"/>
</dbReference>
<evidence type="ECO:0000256" key="3">
    <source>
        <dbReference type="ARBA" id="ARBA00023016"/>
    </source>
</evidence>
<dbReference type="PANTHER" id="PTHR34824">
    <property type="entry name" value="HEAT-INDUCIBLE TRANSCRIPTION REPRESSOR HRCA"/>
    <property type="match status" value="1"/>
</dbReference>
<dbReference type="Gene3D" id="3.30.450.40">
    <property type="match status" value="1"/>
</dbReference>
<protein>
    <recommendedName>
        <fullName evidence="5">Heat-inducible transcription repressor HrcA</fullName>
    </recommendedName>
</protein>
<dbReference type="InterPro" id="IPR002571">
    <property type="entry name" value="HrcA"/>
</dbReference>
<keyword evidence="1 5" id="KW-0678">Repressor</keyword>
<evidence type="ECO:0000259" key="6">
    <source>
        <dbReference type="Pfam" id="PF01628"/>
    </source>
</evidence>
<dbReference type="PANTHER" id="PTHR34824:SF1">
    <property type="entry name" value="HEAT-INDUCIBLE TRANSCRIPTION REPRESSOR HRCA"/>
    <property type="match status" value="1"/>
</dbReference>
<accession>A0ABV4DUR6</accession>
<dbReference type="InterPro" id="IPR036390">
    <property type="entry name" value="WH_DNA-bd_sf"/>
</dbReference>
<evidence type="ECO:0000256" key="2">
    <source>
        <dbReference type="ARBA" id="ARBA00023015"/>
    </source>
</evidence>
<dbReference type="Gene3D" id="1.10.10.10">
    <property type="entry name" value="Winged helix-like DNA-binding domain superfamily/Winged helix DNA-binding domain"/>
    <property type="match status" value="1"/>
</dbReference>
<feature type="domain" description="Heat-inducible transcription repressor HrcA C-terminal" evidence="6">
    <location>
        <begin position="106"/>
        <end position="324"/>
    </location>
</feature>
<dbReference type="SUPFAM" id="SSF55781">
    <property type="entry name" value="GAF domain-like"/>
    <property type="match status" value="1"/>
</dbReference>
<keyword evidence="2 5" id="KW-0805">Transcription regulation</keyword>
<dbReference type="EMBL" id="JBGFFE010000004">
    <property type="protein sequence ID" value="MEY8762970.1"/>
    <property type="molecule type" value="Genomic_DNA"/>
</dbReference>
<keyword evidence="3 5" id="KW-0346">Stress response</keyword>
<dbReference type="InterPro" id="IPR036388">
    <property type="entry name" value="WH-like_DNA-bd_sf"/>
</dbReference>
<dbReference type="Pfam" id="PF01628">
    <property type="entry name" value="HrcA"/>
    <property type="match status" value="1"/>
</dbReference>
<evidence type="ECO:0000256" key="5">
    <source>
        <dbReference type="HAMAP-Rule" id="MF_00081"/>
    </source>
</evidence>
<proteinExistence type="inferred from homology"/>
<keyword evidence="8" id="KW-1185">Reference proteome</keyword>
<dbReference type="InterPro" id="IPR029016">
    <property type="entry name" value="GAF-like_dom_sf"/>
</dbReference>
<dbReference type="HAMAP" id="MF_00081">
    <property type="entry name" value="HrcA"/>
    <property type="match status" value="1"/>
</dbReference>
<dbReference type="SUPFAM" id="SSF46785">
    <property type="entry name" value="Winged helix' DNA-binding domain"/>
    <property type="match status" value="1"/>
</dbReference>
<dbReference type="PIRSF" id="PIRSF005485">
    <property type="entry name" value="HrcA"/>
    <property type="match status" value="1"/>
</dbReference>
<evidence type="ECO:0000313" key="7">
    <source>
        <dbReference type="EMBL" id="MEY8762970.1"/>
    </source>
</evidence>
<comment type="function">
    <text evidence="5">Negative regulator of class I heat shock genes (grpE-dnaK-dnaJ and groELS operons). Prevents heat-shock induction of these operons.</text>
</comment>
<gene>
    <name evidence="5 7" type="primary">hrcA</name>
    <name evidence="7" type="ORF">AB8S09_04810</name>
</gene>
<evidence type="ECO:0000256" key="1">
    <source>
        <dbReference type="ARBA" id="ARBA00022491"/>
    </source>
</evidence>